<reference evidence="17" key="3">
    <citation type="submission" date="2025-09" db="UniProtKB">
        <authorList>
            <consortium name="Ensembl"/>
        </authorList>
    </citation>
    <scope>IDENTIFICATION</scope>
</reference>
<evidence type="ECO:0000256" key="3">
    <source>
        <dbReference type="ARBA" id="ARBA00022475"/>
    </source>
</evidence>
<evidence type="ECO:0000256" key="13">
    <source>
        <dbReference type="ARBA" id="ARBA00029815"/>
    </source>
</evidence>
<comment type="similarity">
    <text evidence="14">Belongs to the G-protein coupled receptor 1 family.</text>
</comment>
<dbReference type="FunFam" id="1.20.1070.10:FF:000163">
    <property type="entry name" value="Thromboxane A2 receptor"/>
    <property type="match status" value="1"/>
</dbReference>
<feature type="transmembrane region" description="Helical" evidence="15">
    <location>
        <begin position="167"/>
        <end position="187"/>
    </location>
</feature>
<dbReference type="Proteomes" id="UP000694580">
    <property type="component" value="Chromosome 7"/>
</dbReference>
<dbReference type="InterPro" id="IPR017452">
    <property type="entry name" value="GPCR_Rhodpsn_7TM"/>
</dbReference>
<dbReference type="Pfam" id="PF00001">
    <property type="entry name" value="7tm_1"/>
    <property type="match status" value="1"/>
</dbReference>
<evidence type="ECO:0000313" key="17">
    <source>
        <dbReference type="Ensembl" id="ENSDCDP00010013251.1"/>
    </source>
</evidence>
<dbReference type="CDD" id="cd15144">
    <property type="entry name" value="7tmA_PGE2_EP1"/>
    <property type="match status" value="1"/>
</dbReference>
<dbReference type="PRINTS" id="PR00237">
    <property type="entry name" value="GPCRRHODOPSN"/>
</dbReference>
<evidence type="ECO:0000256" key="10">
    <source>
        <dbReference type="ARBA" id="ARBA00023170"/>
    </source>
</evidence>
<feature type="transmembrane region" description="Helical" evidence="15">
    <location>
        <begin position="125"/>
        <end position="146"/>
    </location>
</feature>
<dbReference type="SUPFAM" id="SSF81321">
    <property type="entry name" value="Family A G protein-coupled receptor-like"/>
    <property type="match status" value="1"/>
</dbReference>
<dbReference type="InterPro" id="IPR000276">
    <property type="entry name" value="GPCR_Rhodpsn"/>
</dbReference>
<dbReference type="GeneID" id="114793460"/>
<evidence type="ECO:0000256" key="5">
    <source>
        <dbReference type="ARBA" id="ARBA00022692"/>
    </source>
</evidence>
<evidence type="ECO:0000256" key="15">
    <source>
        <dbReference type="SAM" id="Phobius"/>
    </source>
</evidence>
<dbReference type="PRINTS" id="PR01788">
    <property type="entry name" value="PROSTANOIDR"/>
</dbReference>
<keyword evidence="7 14" id="KW-0297">G-protein coupled receptor</keyword>
<feature type="domain" description="G-protein coupled receptors family 1 profile" evidence="16">
    <location>
        <begin position="50"/>
        <end position="327"/>
    </location>
</feature>
<comment type="subcellular location">
    <subcellularLocation>
        <location evidence="1">Cell membrane</location>
        <topology evidence="1">Multi-pass membrane protein</topology>
    </subcellularLocation>
</comment>
<protein>
    <recommendedName>
        <fullName evidence="2">Thromboxane A2 receptor</fullName>
    </recommendedName>
    <alternativeName>
        <fullName evidence="13">Prostanoid TP receptor</fullName>
    </alternativeName>
</protein>
<feature type="transmembrane region" description="Helical" evidence="15">
    <location>
        <begin position="39"/>
        <end position="59"/>
    </location>
</feature>
<dbReference type="InterPro" id="IPR008365">
    <property type="entry name" value="Prostanoid_rcpt"/>
</dbReference>
<evidence type="ECO:0000256" key="7">
    <source>
        <dbReference type="ARBA" id="ARBA00023040"/>
    </source>
</evidence>
<evidence type="ECO:0000256" key="11">
    <source>
        <dbReference type="ARBA" id="ARBA00023180"/>
    </source>
</evidence>
<evidence type="ECO:0000256" key="9">
    <source>
        <dbReference type="ARBA" id="ARBA00023157"/>
    </source>
</evidence>
<evidence type="ECO:0000259" key="16">
    <source>
        <dbReference type="PROSITE" id="PS50262"/>
    </source>
</evidence>
<organism evidence="17 18">
    <name type="scientific">Denticeps clupeoides</name>
    <name type="common">denticle herring</name>
    <dbReference type="NCBI Taxonomy" id="299321"/>
    <lineage>
        <taxon>Eukaryota</taxon>
        <taxon>Metazoa</taxon>
        <taxon>Chordata</taxon>
        <taxon>Craniata</taxon>
        <taxon>Vertebrata</taxon>
        <taxon>Euteleostomi</taxon>
        <taxon>Actinopterygii</taxon>
        <taxon>Neopterygii</taxon>
        <taxon>Teleostei</taxon>
        <taxon>Clupei</taxon>
        <taxon>Clupeiformes</taxon>
        <taxon>Denticipitoidei</taxon>
        <taxon>Denticipitidae</taxon>
        <taxon>Denticeps</taxon>
    </lineage>
</organism>
<reference evidence="17 18" key="1">
    <citation type="submission" date="2020-06" db="EMBL/GenBank/DDBJ databases">
        <authorList>
            <consortium name="Wellcome Sanger Institute Data Sharing"/>
        </authorList>
    </citation>
    <scope>NUCLEOTIDE SEQUENCE [LARGE SCALE GENOMIC DNA]</scope>
</reference>
<dbReference type="GO" id="GO:0004960">
    <property type="term" value="F:thromboxane receptor activity"/>
    <property type="evidence" value="ECO:0007669"/>
    <property type="project" value="InterPro"/>
</dbReference>
<keyword evidence="9" id="KW-1015">Disulfide bond</keyword>
<dbReference type="RefSeq" id="XP_028841063.1">
    <property type="nucleotide sequence ID" value="XM_028985230.1"/>
</dbReference>
<keyword evidence="11" id="KW-0325">Glycoprotein</keyword>
<dbReference type="PROSITE" id="PS50262">
    <property type="entry name" value="G_PROTEIN_RECEP_F1_2"/>
    <property type="match status" value="1"/>
</dbReference>
<dbReference type="GO" id="GO:0007189">
    <property type="term" value="P:adenylate cyclase-activating G protein-coupled receptor signaling pathway"/>
    <property type="evidence" value="ECO:0007669"/>
    <property type="project" value="TreeGrafter"/>
</dbReference>
<dbReference type="AlphaFoldDB" id="A0AAY4B0I6"/>
<dbReference type="GeneTree" id="ENSGT01030000234559"/>
<sequence length="373" mass="41089">MLAMEHCNSSSMPLTNQTQGTASVAAVAQNVTAKSSPTMAGMSMTLGILSNMVALFILAKAYNRMRRRSKATFLLFASSLVATDLVGHLISGSMVLRRYSAAATQESDPEMAEAGFASVDPYCQFLGGCMVFFGLCPLFLGCAMAVERCLGVTKPLFHASLVSTARTKLAVSMIWLMALLVALLPSLNLGQYTYQHPRTWCFIRVLGKIQGSDLAFVAFFSLLGMGSLVVALVCNSISAITLVRGRLRKMTSNRRFSKSHDIEMVAQLLGITVTSCICWIPLLSFDLITVIQSYQGNIEDQTEYYQKLLLTGVRMASCNQILDPWVYILLRRAVLQKIYCLTTCGRVQLRGSTFRRWETSSLQSSEKKPVTRI</sequence>
<dbReference type="PROSITE" id="PS00237">
    <property type="entry name" value="G_PROTEIN_RECEP_F1_1"/>
    <property type="match status" value="1"/>
</dbReference>
<reference evidence="17" key="2">
    <citation type="submission" date="2025-08" db="UniProtKB">
        <authorList>
            <consortium name="Ensembl"/>
        </authorList>
    </citation>
    <scope>IDENTIFICATION</scope>
</reference>
<keyword evidence="18" id="KW-1185">Reference proteome</keyword>
<dbReference type="GO" id="GO:0004957">
    <property type="term" value="F:prostaglandin E receptor activity"/>
    <property type="evidence" value="ECO:0007669"/>
    <property type="project" value="TreeGrafter"/>
</dbReference>
<keyword evidence="5 14" id="KW-0812">Transmembrane</keyword>
<feature type="transmembrane region" description="Helical" evidence="15">
    <location>
        <begin position="214"/>
        <end position="243"/>
    </location>
</feature>
<dbReference type="GO" id="GO:0007204">
    <property type="term" value="P:positive regulation of cytosolic calcium ion concentration"/>
    <property type="evidence" value="ECO:0007669"/>
    <property type="project" value="TreeGrafter"/>
</dbReference>
<evidence type="ECO:0000256" key="14">
    <source>
        <dbReference type="RuleBase" id="RU000688"/>
    </source>
</evidence>
<keyword evidence="3" id="KW-1003">Cell membrane</keyword>
<accession>A0AAY4B0I6</accession>
<gene>
    <name evidence="17" type="primary">ptger1b</name>
</gene>
<dbReference type="PRINTS" id="PR00429">
    <property type="entry name" value="THROMBOXANER"/>
</dbReference>
<keyword evidence="6 15" id="KW-1133">Transmembrane helix</keyword>
<keyword evidence="4" id="KW-0597">Phosphoprotein</keyword>
<dbReference type="GO" id="GO:0005886">
    <property type="term" value="C:plasma membrane"/>
    <property type="evidence" value="ECO:0007669"/>
    <property type="project" value="UniProtKB-SubCell"/>
</dbReference>
<keyword evidence="8 15" id="KW-0472">Membrane</keyword>
<dbReference type="InterPro" id="IPR001105">
    <property type="entry name" value="Thbox_rcpt"/>
</dbReference>
<evidence type="ECO:0000256" key="4">
    <source>
        <dbReference type="ARBA" id="ARBA00022553"/>
    </source>
</evidence>
<evidence type="ECO:0000256" key="2">
    <source>
        <dbReference type="ARBA" id="ARBA00017628"/>
    </source>
</evidence>
<evidence type="ECO:0000256" key="12">
    <source>
        <dbReference type="ARBA" id="ARBA00023224"/>
    </source>
</evidence>
<proteinExistence type="inferred from homology"/>
<dbReference type="Gene3D" id="1.20.1070.10">
    <property type="entry name" value="Rhodopsin 7-helix transmembrane proteins"/>
    <property type="match status" value="1"/>
</dbReference>
<dbReference type="PANTHER" id="PTHR11866:SF3">
    <property type="entry name" value="PROSTAGLANDIN E2 RECEPTOR EP1 SUBTYPE"/>
    <property type="match status" value="1"/>
</dbReference>
<feature type="transmembrane region" description="Helical" evidence="15">
    <location>
        <begin position="264"/>
        <end position="285"/>
    </location>
</feature>
<evidence type="ECO:0000256" key="6">
    <source>
        <dbReference type="ARBA" id="ARBA00022989"/>
    </source>
</evidence>
<dbReference type="GO" id="GO:0006954">
    <property type="term" value="P:inflammatory response"/>
    <property type="evidence" value="ECO:0007669"/>
    <property type="project" value="TreeGrafter"/>
</dbReference>
<dbReference type="Ensembl" id="ENSDCDT00010013965.1">
    <property type="protein sequence ID" value="ENSDCDP00010013251.1"/>
    <property type="gene ID" value="ENSDCDG00010006054.1"/>
</dbReference>
<dbReference type="PANTHER" id="PTHR11866">
    <property type="entry name" value="G-PROTEIN COUPLED RECEPTOR FAMILY 1 MEMBER"/>
    <property type="match status" value="1"/>
</dbReference>
<name>A0AAY4B0I6_9TELE</name>
<keyword evidence="10 14" id="KW-0675">Receptor</keyword>
<feature type="transmembrane region" description="Helical" evidence="15">
    <location>
        <begin position="71"/>
        <end position="90"/>
    </location>
</feature>
<keyword evidence="12 14" id="KW-0807">Transducer</keyword>
<evidence type="ECO:0000256" key="1">
    <source>
        <dbReference type="ARBA" id="ARBA00004651"/>
    </source>
</evidence>
<evidence type="ECO:0000256" key="8">
    <source>
        <dbReference type="ARBA" id="ARBA00023136"/>
    </source>
</evidence>
<evidence type="ECO:0000313" key="18">
    <source>
        <dbReference type="Proteomes" id="UP000694580"/>
    </source>
</evidence>